<feature type="region of interest" description="Disordered" evidence="1">
    <location>
        <begin position="1129"/>
        <end position="1148"/>
    </location>
</feature>
<protein>
    <submittedName>
        <fullName evidence="3">Uncharacterized protein</fullName>
    </submittedName>
</protein>
<name>A0A8S9WXC9_APOLU</name>
<proteinExistence type="predicted"/>
<feature type="compositionally biased region" description="Basic residues" evidence="1">
    <location>
        <begin position="1028"/>
        <end position="1050"/>
    </location>
</feature>
<feature type="chain" id="PRO_5035910278" evidence="2">
    <location>
        <begin position="17"/>
        <end position="1812"/>
    </location>
</feature>
<evidence type="ECO:0000313" key="3">
    <source>
        <dbReference type="EMBL" id="KAF6201377.1"/>
    </source>
</evidence>
<evidence type="ECO:0000256" key="1">
    <source>
        <dbReference type="SAM" id="MobiDB-lite"/>
    </source>
</evidence>
<comment type="caution">
    <text evidence="3">The sequence shown here is derived from an EMBL/GenBank/DDBJ whole genome shotgun (WGS) entry which is preliminary data.</text>
</comment>
<feature type="signal peptide" evidence="2">
    <location>
        <begin position="1"/>
        <end position="16"/>
    </location>
</feature>
<dbReference type="Proteomes" id="UP000466442">
    <property type="component" value="Unassembled WGS sequence"/>
</dbReference>
<evidence type="ECO:0000313" key="4">
    <source>
        <dbReference type="Proteomes" id="UP000466442"/>
    </source>
</evidence>
<gene>
    <name evidence="3" type="ORF">GE061_005825</name>
</gene>
<reference evidence="3" key="1">
    <citation type="journal article" date="2021" name="Mol. Ecol. Resour.">
        <title>Apolygus lucorum genome provides insights into omnivorousness and mesophyll feeding.</title>
        <authorList>
            <person name="Liu Y."/>
            <person name="Liu H."/>
            <person name="Wang H."/>
            <person name="Huang T."/>
            <person name="Liu B."/>
            <person name="Yang B."/>
            <person name="Yin L."/>
            <person name="Li B."/>
            <person name="Zhang Y."/>
            <person name="Zhang S."/>
            <person name="Jiang F."/>
            <person name="Zhang X."/>
            <person name="Ren Y."/>
            <person name="Wang B."/>
            <person name="Wang S."/>
            <person name="Lu Y."/>
            <person name="Wu K."/>
            <person name="Fan W."/>
            <person name="Wang G."/>
        </authorList>
    </citation>
    <scope>NUCLEOTIDE SEQUENCE</scope>
    <source>
        <strain evidence="3">12Hb</strain>
    </source>
</reference>
<feature type="region of interest" description="Disordered" evidence="1">
    <location>
        <begin position="1018"/>
        <end position="1050"/>
    </location>
</feature>
<feature type="region of interest" description="Disordered" evidence="1">
    <location>
        <begin position="171"/>
        <end position="190"/>
    </location>
</feature>
<feature type="compositionally biased region" description="Basic and acidic residues" evidence="1">
    <location>
        <begin position="440"/>
        <end position="479"/>
    </location>
</feature>
<dbReference type="EMBL" id="WIXP02000013">
    <property type="protein sequence ID" value="KAF6201377.1"/>
    <property type="molecule type" value="Genomic_DNA"/>
</dbReference>
<organism evidence="3 4">
    <name type="scientific">Apolygus lucorum</name>
    <name type="common">Small green plant bug</name>
    <name type="synonym">Lygocoris lucorum</name>
    <dbReference type="NCBI Taxonomy" id="248454"/>
    <lineage>
        <taxon>Eukaryota</taxon>
        <taxon>Metazoa</taxon>
        <taxon>Ecdysozoa</taxon>
        <taxon>Arthropoda</taxon>
        <taxon>Hexapoda</taxon>
        <taxon>Insecta</taxon>
        <taxon>Pterygota</taxon>
        <taxon>Neoptera</taxon>
        <taxon>Paraneoptera</taxon>
        <taxon>Hemiptera</taxon>
        <taxon>Heteroptera</taxon>
        <taxon>Panheteroptera</taxon>
        <taxon>Cimicomorpha</taxon>
        <taxon>Miridae</taxon>
        <taxon>Mirini</taxon>
        <taxon>Apolygus</taxon>
    </lineage>
</organism>
<sequence>MNIFLCLLFYFGDTESYPLRDINLNTDDSEFGSSLSQQASLLDGTGLKDVSSTPMLRRYLKYLGTTTVFCTSTSKSLCPTVVGGTRWELEDDWVSPDEVPFGSKWYVVMNNSTAYCTAIKKRNCPLLPEPNSWIMLPTDVKIHCRTTDDNSCEVFNNRTWHRIGKSRSSDVKSRKEVDTEMLESTTSTVDTTSEILETTSTDFYEGQQSNDENMPLRDKVMIDLLLNTNDNMKSITDAPNSPLKAPFGEQNDDFDLIKATAQPRHDKYWWAQKLEGATLFCAPEEGEKCPEIKGSKEGWKQEVKPPKNVGFETFLYGFPIQCQADIADQCPNISETSIWLPKVESGDVKSSSEIWELPIGSATIYCKKANRRKCPIIKRLGGKSSWRSEKYRPEIHGVSNTKFRMVLDGTPVLCSAPEIDQCPILSKGSTWNKRLVEKKTISDRESTNEKEPSEEPMLSRESRRDERQKKNDEDKKMISDYDSTAEEADSTSDLKVWETDIGTAKIYCDEPSKTRCPKIRGMGGASSWRPKQYKSKTQRVPNAQFRMVLDGTPVLCSAPEIDQCPILSKGSMWNRRFVEKKTISGSGSTNEKEPKDSKSNVEMWVMEIGNATIYCNGTNRRQCPEIKDARGASSWRSERYKPGTQGVPNAEFRTVLDGTPVLCSAPEIEQCPKLSKESKWRRRDKTVEATTDSEPTSNNIITRNLDTLELKKQVKEVGIEMKKIGAATVYCRSSKHKKSCQKIMSSAKPGSWYFGENEDPYYASEFVTLVENGKIICQARAIIHCPTISNSNEWLPSNNRNKVPITIPQESNWMIGVRDATVYCNFLDKRKCPKIEGIFGDGDWFSTRRIPTFGTVVKGTFFLCHAVAIELCPMLTSETSWYLIRKRSGRNRSERSLKKDMNHISEAGTENWTPSLNAEVLLSNRGRKIVGDYALKAVDEVMKKVKLVEQDAKMYCLGRNHQECPAVKDGDWVLLGNKHSIQSRWYRLFWKGLNITCHGQCLYVLDPRAKTLNDHVADDKADYGPRHTPSHSQKKDHIPHHKRNIQHRPQKMRRWVKQNGQIRIYCDAVTSKNCPVLGVRLSWMEVNLTAKVPNNTRWIKLSTDSTLYCVAQHLFLCHQWSPGRWESFRDTRNGTPSHSSGKLEEKNIKESSNKQGYNNFANHLGRERRWLSFIKGVTVYCYSTDVNECPGLRKGSSWMELQNTNDLPVSVKWVSPLASSTVYCDAKTATKCPLLHQGNVIRHWIKIPFENYINSDVLTTTEQGEPLTPHYRDYKQTRKPSTNNKTSLPAEHHYTRRWMKQKENVHVYCDSFSFEHCQIMHGGSDWKEVKHTHKPPLKAEWSVILRSSTMYCDATDVMRCPRIHGNSNWVKIWKHAQKRNGLVIPAGKSMDFEKGFERREGKWVNHIGDIEFYCESHNQSDCPTIEGAGGWAPKAEIGCESAQPVQDTNMTDRHQLVKLCAELHGEIVWLPVTPGDVITVSLWKPDEKTRLSCTPKYEILGNALPHGRNVRDFTFCHGEMLHKHPVDSVEDLKIVESMTRKMWVNNVRKTKFYCSSSHVKKCPKLDIGGVWKRVKNTTKEVGKWQMDLGDATVTCAAKNVKRCMEGIDTGIWDSVMQYKSDDSNDQQNVDSLKVSSDVTEIKNFVVRFSINTGNIRVFCDAAGVDECPQGFGKWVREGIFSIDDVPGGAKWFRIHGNSIMYCTGLSSEDCPKFLGNTDWEVVHSYVLSRWKKRLGDIVIYCDAIDLQFDCPKIPNGKWKHVKTVVPRDAAPPDSLWVAAAGFATIYCTSELTRCNDIVKTDWNNIFSAQNTT</sequence>
<accession>A0A8S9WXC9</accession>
<evidence type="ECO:0000256" key="2">
    <source>
        <dbReference type="SAM" id="SignalP"/>
    </source>
</evidence>
<keyword evidence="2" id="KW-0732">Signal</keyword>
<feature type="region of interest" description="Disordered" evidence="1">
    <location>
        <begin position="440"/>
        <end position="491"/>
    </location>
</feature>
<feature type="region of interest" description="Disordered" evidence="1">
    <location>
        <begin position="1267"/>
        <end position="1288"/>
    </location>
</feature>
<keyword evidence="4" id="KW-1185">Reference proteome</keyword>